<feature type="domain" description="Peptidase C14 caspase" evidence="2">
    <location>
        <begin position="4"/>
        <end position="118"/>
    </location>
</feature>
<dbReference type="InterPro" id="IPR050452">
    <property type="entry name" value="Metacaspase"/>
</dbReference>
<protein>
    <submittedName>
        <fullName evidence="3">Metacaspase 9</fullName>
    </submittedName>
</protein>
<organism evidence="3 4">
    <name type="scientific">Actinidia rufa</name>
    <dbReference type="NCBI Taxonomy" id="165716"/>
    <lineage>
        <taxon>Eukaryota</taxon>
        <taxon>Viridiplantae</taxon>
        <taxon>Streptophyta</taxon>
        <taxon>Embryophyta</taxon>
        <taxon>Tracheophyta</taxon>
        <taxon>Spermatophyta</taxon>
        <taxon>Magnoliopsida</taxon>
        <taxon>eudicotyledons</taxon>
        <taxon>Gunneridae</taxon>
        <taxon>Pentapetalae</taxon>
        <taxon>asterids</taxon>
        <taxon>Ericales</taxon>
        <taxon>Actinidiaceae</taxon>
        <taxon>Actinidia</taxon>
    </lineage>
</organism>
<sequence>MIKKRLAVLVGCNYPNTPHELHGCINDVVAMREVLVKRFGFDQSHIELLTDAPGGLMAMPTGANIKKSLGQMVDEAEASDVLFFHFRGHGTRIPSSMPGHPFWRQDEAIVPCDFNLITDMSPMEGGGKAYGSFSNAIQIVLRENSNSLSNREIVVMARKVLETKNFEQQLQHPCLYCSEGGKAGAYSCVNLPNCCGMCCDLMECSSHHRCLSPSMQVAKGTCRMTIELAMKRQSGGGARLSSPKVKQDILFSHNCPSAQEFDSTYKLSICCPLRDTCQRLVCCGAQFGQDMERFEFRINRKPESDHCSPCILNVVERETKRANQSINEPPPSHRHSTAISHSISIVDVPISLR</sequence>
<dbReference type="GO" id="GO:0005737">
    <property type="term" value="C:cytoplasm"/>
    <property type="evidence" value="ECO:0007669"/>
    <property type="project" value="TreeGrafter"/>
</dbReference>
<dbReference type="Pfam" id="PF00656">
    <property type="entry name" value="Peptidase_C14"/>
    <property type="match status" value="1"/>
</dbReference>
<accession>A0A7J0FF96</accession>
<dbReference type="InterPro" id="IPR011600">
    <property type="entry name" value="Pept_C14_caspase"/>
</dbReference>
<dbReference type="AlphaFoldDB" id="A0A7J0FF96"/>
<reference evidence="3 4" key="1">
    <citation type="submission" date="2019-07" db="EMBL/GenBank/DDBJ databases">
        <title>De Novo Assembly of kiwifruit Actinidia rufa.</title>
        <authorList>
            <person name="Sugita-Konishi S."/>
            <person name="Sato K."/>
            <person name="Mori E."/>
            <person name="Abe Y."/>
            <person name="Kisaki G."/>
            <person name="Hamano K."/>
            <person name="Suezawa K."/>
            <person name="Otani M."/>
            <person name="Fukuda T."/>
            <person name="Manabe T."/>
            <person name="Gomi K."/>
            <person name="Tabuchi M."/>
            <person name="Akimitsu K."/>
            <person name="Kataoka I."/>
        </authorList>
    </citation>
    <scope>NUCLEOTIDE SEQUENCE [LARGE SCALE GENOMIC DNA]</scope>
    <source>
        <strain evidence="4">cv. Fuchu</strain>
    </source>
</reference>
<gene>
    <name evidence="3" type="ORF">Acr_11g0011650</name>
</gene>
<dbReference type="Proteomes" id="UP000585474">
    <property type="component" value="Unassembled WGS sequence"/>
</dbReference>
<dbReference type="Gene3D" id="3.40.50.12660">
    <property type="match status" value="1"/>
</dbReference>
<comment type="similarity">
    <text evidence="1">Belongs to the peptidase C14B family.</text>
</comment>
<evidence type="ECO:0000256" key="1">
    <source>
        <dbReference type="ARBA" id="ARBA00009005"/>
    </source>
</evidence>
<keyword evidence="4" id="KW-1185">Reference proteome</keyword>
<dbReference type="GO" id="GO:0004197">
    <property type="term" value="F:cysteine-type endopeptidase activity"/>
    <property type="evidence" value="ECO:0007669"/>
    <property type="project" value="InterPro"/>
</dbReference>
<evidence type="ECO:0000313" key="4">
    <source>
        <dbReference type="Proteomes" id="UP000585474"/>
    </source>
</evidence>
<proteinExistence type="inferred from homology"/>
<evidence type="ECO:0000313" key="3">
    <source>
        <dbReference type="EMBL" id="GFY96859.1"/>
    </source>
</evidence>
<dbReference type="GO" id="GO:0006508">
    <property type="term" value="P:proteolysis"/>
    <property type="evidence" value="ECO:0007669"/>
    <property type="project" value="InterPro"/>
</dbReference>
<dbReference type="PANTHER" id="PTHR48104:SF7">
    <property type="entry name" value="METACASPASE-9"/>
    <property type="match status" value="1"/>
</dbReference>
<comment type="caution">
    <text evidence="3">The sequence shown here is derived from an EMBL/GenBank/DDBJ whole genome shotgun (WGS) entry which is preliminary data.</text>
</comment>
<evidence type="ECO:0000259" key="2">
    <source>
        <dbReference type="Pfam" id="PF00656"/>
    </source>
</evidence>
<name>A0A7J0FF96_9ERIC</name>
<dbReference type="OrthoDB" id="3223806at2759"/>
<dbReference type="EMBL" id="BJWL01000011">
    <property type="protein sequence ID" value="GFY96859.1"/>
    <property type="molecule type" value="Genomic_DNA"/>
</dbReference>
<dbReference type="PANTHER" id="PTHR48104">
    <property type="entry name" value="METACASPASE-4"/>
    <property type="match status" value="1"/>
</dbReference>